<dbReference type="Proteomes" id="UP000177309">
    <property type="component" value="Unassembled WGS sequence"/>
</dbReference>
<dbReference type="AlphaFoldDB" id="A0A1F4TJG3"/>
<dbReference type="Pfam" id="PF11950">
    <property type="entry name" value="DUF3467"/>
    <property type="match status" value="1"/>
</dbReference>
<name>A0A1F4TJG3_UNCSA</name>
<organism evidence="1 2">
    <name type="scientific">candidate division WOR-1 bacterium RIFOXYC2_FULL_41_25</name>
    <dbReference type="NCBI Taxonomy" id="1802586"/>
    <lineage>
        <taxon>Bacteria</taxon>
        <taxon>Bacillati</taxon>
        <taxon>Saganbacteria</taxon>
    </lineage>
</organism>
<proteinExistence type="predicted"/>
<accession>A0A1F4TJG3</accession>
<protein>
    <recommendedName>
        <fullName evidence="3">DUF3467 domain-containing protein</fullName>
    </recommendedName>
</protein>
<comment type="caution">
    <text evidence="1">The sequence shown here is derived from an EMBL/GenBank/DDBJ whole genome shotgun (WGS) entry which is preliminary data.</text>
</comment>
<evidence type="ECO:0000313" key="1">
    <source>
        <dbReference type="EMBL" id="OGC32858.1"/>
    </source>
</evidence>
<gene>
    <name evidence="1" type="ORF">A2462_05930</name>
</gene>
<reference evidence="1 2" key="1">
    <citation type="journal article" date="2016" name="Nat. Commun.">
        <title>Thousands of microbial genomes shed light on interconnected biogeochemical processes in an aquifer system.</title>
        <authorList>
            <person name="Anantharaman K."/>
            <person name="Brown C.T."/>
            <person name="Hug L.A."/>
            <person name="Sharon I."/>
            <person name="Castelle C.J."/>
            <person name="Probst A.J."/>
            <person name="Thomas B.C."/>
            <person name="Singh A."/>
            <person name="Wilkins M.J."/>
            <person name="Karaoz U."/>
            <person name="Brodie E.L."/>
            <person name="Williams K.H."/>
            <person name="Hubbard S.S."/>
            <person name="Banfield J.F."/>
        </authorList>
    </citation>
    <scope>NUCLEOTIDE SEQUENCE [LARGE SCALE GENOMIC DNA]</scope>
</reference>
<dbReference type="InterPro" id="IPR021857">
    <property type="entry name" value="DUF3467"/>
</dbReference>
<dbReference type="EMBL" id="MEUI01000043">
    <property type="protein sequence ID" value="OGC32858.1"/>
    <property type="molecule type" value="Genomic_DNA"/>
</dbReference>
<evidence type="ECO:0000313" key="2">
    <source>
        <dbReference type="Proteomes" id="UP000177309"/>
    </source>
</evidence>
<evidence type="ECO:0008006" key="3">
    <source>
        <dbReference type="Google" id="ProtNLM"/>
    </source>
</evidence>
<sequence>MSDKQINVELDAQTAEGKYANLALITHTENEFVFDFALVVPPKGKVCSRIITSPAHAKRFLKALGNNLKQFESKFGPIKESTEPQKPTIGFSKN</sequence>